<dbReference type="NCBIfam" id="NF040785">
    <property type="entry name" value="CD3324_fam"/>
    <property type="match status" value="1"/>
</dbReference>
<comment type="caution">
    <text evidence="1">The sequence shown here is derived from an EMBL/GenBank/DDBJ whole genome shotgun (WGS) entry which is preliminary data.</text>
</comment>
<reference evidence="1 2" key="1">
    <citation type="submission" date="2023-07" db="EMBL/GenBank/DDBJ databases">
        <title>Sorghum-associated microbial communities from plants grown in Nebraska, USA.</title>
        <authorList>
            <person name="Schachtman D."/>
        </authorList>
    </citation>
    <scope>NUCLEOTIDE SEQUENCE [LARGE SCALE GENOMIC DNA]</scope>
    <source>
        <strain evidence="1 2">CC482</strain>
    </source>
</reference>
<proteinExistence type="predicted"/>
<dbReference type="InterPro" id="IPR049739">
    <property type="entry name" value="YraL-like"/>
</dbReference>
<evidence type="ECO:0000313" key="2">
    <source>
        <dbReference type="Proteomes" id="UP001229346"/>
    </source>
</evidence>
<dbReference type="Proteomes" id="UP001229346">
    <property type="component" value="Unassembled WGS sequence"/>
</dbReference>
<dbReference type="InterPro" id="IPR052411">
    <property type="entry name" value="c-mor_Regulatory_Protein"/>
</dbReference>
<dbReference type="PANTHER" id="PTHR37812">
    <property type="entry name" value="MU-LIKE PROPHAGE FLUMU PROTEIN C"/>
    <property type="match status" value="1"/>
</dbReference>
<dbReference type="EMBL" id="JAUSSU010000020">
    <property type="protein sequence ID" value="MDQ0116541.1"/>
    <property type="molecule type" value="Genomic_DNA"/>
</dbReference>
<accession>A0ABT9UA52</accession>
<name>A0ABT9UA52_PAEHA</name>
<keyword evidence="2" id="KW-1185">Reference proteome</keyword>
<sequence>MKYVKAEMVLPEQLLREVQKYMNGVMMYVPKQEGDRKGWGVKSGGRQKLEQRNCEIRELFSQGATIDQLTERYYLSCETIKKIVYARMNRRL</sequence>
<gene>
    <name evidence="1" type="ORF">J2T15_006022</name>
</gene>
<organism evidence="1 2">
    <name type="scientific">Paenibacillus harenae</name>
    <dbReference type="NCBI Taxonomy" id="306543"/>
    <lineage>
        <taxon>Bacteria</taxon>
        <taxon>Bacillati</taxon>
        <taxon>Bacillota</taxon>
        <taxon>Bacilli</taxon>
        <taxon>Bacillales</taxon>
        <taxon>Paenibacillaceae</taxon>
        <taxon>Paenibacillus</taxon>
    </lineage>
</organism>
<evidence type="ECO:0000313" key="1">
    <source>
        <dbReference type="EMBL" id="MDQ0116541.1"/>
    </source>
</evidence>
<protein>
    <submittedName>
        <fullName evidence="1">Mor family transcriptional regulator</fullName>
    </submittedName>
</protein>
<dbReference type="InterPro" id="IPR009057">
    <property type="entry name" value="Homeodomain-like_sf"/>
</dbReference>
<dbReference type="RefSeq" id="WP_307208601.1">
    <property type="nucleotide sequence ID" value="NZ_JAUSSU010000020.1"/>
</dbReference>
<dbReference type="PANTHER" id="PTHR37812:SF1">
    <property type="entry name" value="MU-LIKE PROPHAGE FLUMU PROTEIN C"/>
    <property type="match status" value="1"/>
</dbReference>
<dbReference type="SUPFAM" id="SSF46689">
    <property type="entry name" value="Homeodomain-like"/>
    <property type="match status" value="1"/>
</dbReference>